<evidence type="ECO:0000313" key="1">
    <source>
        <dbReference type="EMBL" id="ROR03028.1"/>
    </source>
</evidence>
<keyword evidence="2" id="KW-1185">Reference proteome</keyword>
<evidence type="ECO:0000313" key="2">
    <source>
        <dbReference type="Proteomes" id="UP000276223"/>
    </source>
</evidence>
<name>A0A3N1VPQ5_9BACT</name>
<dbReference type="AlphaFoldDB" id="A0A3N1VPQ5"/>
<gene>
    <name evidence="1" type="ORF">EDC27_0283</name>
</gene>
<comment type="caution">
    <text evidence="1">The sequence shown here is derived from an EMBL/GenBank/DDBJ whole genome shotgun (WGS) entry which is preliminary data.</text>
</comment>
<dbReference type="OrthoDB" id="5509294at2"/>
<protein>
    <submittedName>
        <fullName evidence="1">Uncharacterized protein</fullName>
    </submittedName>
</protein>
<proteinExistence type="predicted"/>
<organism evidence="1 2">
    <name type="scientific">Desulfosoma caldarium</name>
    <dbReference type="NCBI Taxonomy" id="610254"/>
    <lineage>
        <taxon>Bacteria</taxon>
        <taxon>Pseudomonadati</taxon>
        <taxon>Thermodesulfobacteriota</taxon>
        <taxon>Syntrophobacteria</taxon>
        <taxon>Syntrophobacterales</taxon>
        <taxon>Syntrophobacteraceae</taxon>
        <taxon>Desulfosoma</taxon>
    </lineage>
</organism>
<accession>A0A3N1VPQ5</accession>
<dbReference type="RefSeq" id="WP_123288828.1">
    <property type="nucleotide sequence ID" value="NZ_RJVA01000009.1"/>
</dbReference>
<dbReference type="Proteomes" id="UP000276223">
    <property type="component" value="Unassembled WGS sequence"/>
</dbReference>
<sequence>MRRELEQRVPFNDEEILVLAEAIGIAEELISDRLKISTSQWKRYRYDIRSLKDLLPEEITDHAFAQIRRYAFPPHDKTLASRHGDYFKICLQDHVIRKALLRDPQLALLPLATYIVTHELIHVVRFARFLQRFDAPEKERDMEESRVHGQTLALLQDSKIPGMQAVLSVFGSCPFMETFITQPADNTLSH</sequence>
<reference evidence="1 2" key="1">
    <citation type="submission" date="2018-11" db="EMBL/GenBank/DDBJ databases">
        <title>Genomic Encyclopedia of Type Strains, Phase IV (KMG-IV): sequencing the most valuable type-strain genomes for metagenomic binning, comparative biology and taxonomic classification.</title>
        <authorList>
            <person name="Goeker M."/>
        </authorList>
    </citation>
    <scope>NUCLEOTIDE SEQUENCE [LARGE SCALE GENOMIC DNA]</scope>
    <source>
        <strain evidence="1 2">DSM 22027</strain>
    </source>
</reference>
<dbReference type="EMBL" id="RJVA01000009">
    <property type="protein sequence ID" value="ROR03028.1"/>
    <property type="molecule type" value="Genomic_DNA"/>
</dbReference>